<reference evidence="3" key="1">
    <citation type="journal article" date="2023" name="Mol. Phylogenet. Evol.">
        <title>Genome-scale phylogeny and comparative genomics of the fungal order Sordariales.</title>
        <authorList>
            <person name="Hensen N."/>
            <person name="Bonometti L."/>
            <person name="Westerberg I."/>
            <person name="Brannstrom I.O."/>
            <person name="Guillou S."/>
            <person name="Cros-Aarteil S."/>
            <person name="Calhoun S."/>
            <person name="Haridas S."/>
            <person name="Kuo A."/>
            <person name="Mondo S."/>
            <person name="Pangilinan J."/>
            <person name="Riley R."/>
            <person name="LaButti K."/>
            <person name="Andreopoulos B."/>
            <person name="Lipzen A."/>
            <person name="Chen C."/>
            <person name="Yan M."/>
            <person name="Daum C."/>
            <person name="Ng V."/>
            <person name="Clum A."/>
            <person name="Steindorff A."/>
            <person name="Ohm R.A."/>
            <person name="Martin F."/>
            <person name="Silar P."/>
            <person name="Natvig D.O."/>
            <person name="Lalanne C."/>
            <person name="Gautier V."/>
            <person name="Ament-Velasquez S.L."/>
            <person name="Kruys A."/>
            <person name="Hutchinson M.I."/>
            <person name="Powell A.J."/>
            <person name="Barry K."/>
            <person name="Miller A.N."/>
            <person name="Grigoriev I.V."/>
            <person name="Debuchy R."/>
            <person name="Gladieux P."/>
            <person name="Hiltunen Thoren M."/>
            <person name="Johannesson H."/>
        </authorList>
    </citation>
    <scope>NUCLEOTIDE SEQUENCE [LARGE SCALE GENOMIC DNA]</scope>
    <source>
        <strain evidence="3">CBS 340.73</strain>
    </source>
</reference>
<keyword evidence="3" id="KW-1185">Reference proteome</keyword>
<evidence type="ECO:0000313" key="3">
    <source>
        <dbReference type="Proteomes" id="UP001303473"/>
    </source>
</evidence>
<name>A0AAN6RYJ6_9PEZI</name>
<comment type="caution">
    <text evidence="2">The sequence shown here is derived from an EMBL/GenBank/DDBJ whole genome shotgun (WGS) entry which is preliminary data.</text>
</comment>
<keyword evidence="1" id="KW-1133">Transmembrane helix</keyword>
<dbReference type="Proteomes" id="UP001303473">
    <property type="component" value="Unassembled WGS sequence"/>
</dbReference>
<evidence type="ECO:0000313" key="2">
    <source>
        <dbReference type="EMBL" id="KAK3933513.1"/>
    </source>
</evidence>
<evidence type="ECO:0000256" key="1">
    <source>
        <dbReference type="SAM" id="Phobius"/>
    </source>
</evidence>
<dbReference type="AlphaFoldDB" id="A0AAN6RYJ6"/>
<sequence length="412" mass="45825">MDDDGPCARMPTSSQTRFLTALALTRDFPVWRRSNSPKYYLPLGLPKVPTSLLLPATSSAIFARIPRPKYINFCPWKFAFSHPFQLEDGRGENFKVMEALVALLPTVKGLARGIYAILFASWILIALILTTFTVCYSLLNGILPFAPIGLLIFLFCKVICALHLSSPTARRIATAHKASSPWRLQFILYSISWLMAIAFYSSLLIPATYYAAQMPYSEPSTLADRSASGRLRYCLDCILLGLYKLLNYAAILTLRDAGTEASHEVFHYLTYSVPWFVRAWVWFSIATLILYLLAHLIPIAPKNRRTPISGDREPNSQDRVPNFEDILNRWGGLIQEIMEAAHETEGLNGAALLLMASNMTLVKAASALKGAGELSSEQEKGLVTELTNMNDTLLSLATELLQGSDYTKAKAE</sequence>
<keyword evidence="1" id="KW-0472">Membrane</keyword>
<keyword evidence="1" id="KW-0812">Transmembrane</keyword>
<feature type="transmembrane region" description="Helical" evidence="1">
    <location>
        <begin position="145"/>
        <end position="165"/>
    </location>
</feature>
<feature type="transmembrane region" description="Helical" evidence="1">
    <location>
        <begin position="279"/>
        <end position="300"/>
    </location>
</feature>
<organism evidence="2 3">
    <name type="scientific">Diplogelasinospora grovesii</name>
    <dbReference type="NCBI Taxonomy" id="303347"/>
    <lineage>
        <taxon>Eukaryota</taxon>
        <taxon>Fungi</taxon>
        <taxon>Dikarya</taxon>
        <taxon>Ascomycota</taxon>
        <taxon>Pezizomycotina</taxon>
        <taxon>Sordariomycetes</taxon>
        <taxon>Sordariomycetidae</taxon>
        <taxon>Sordariales</taxon>
        <taxon>Diplogelasinosporaceae</taxon>
        <taxon>Diplogelasinospora</taxon>
    </lineage>
</organism>
<feature type="transmembrane region" description="Helical" evidence="1">
    <location>
        <begin position="186"/>
        <end position="212"/>
    </location>
</feature>
<feature type="transmembrane region" description="Helical" evidence="1">
    <location>
        <begin position="114"/>
        <end position="139"/>
    </location>
</feature>
<protein>
    <submittedName>
        <fullName evidence="2">Uncharacterized protein</fullName>
    </submittedName>
</protein>
<dbReference type="EMBL" id="MU854162">
    <property type="protein sequence ID" value="KAK3933513.1"/>
    <property type="molecule type" value="Genomic_DNA"/>
</dbReference>
<gene>
    <name evidence="2" type="ORF">QBC46DRAFT_414711</name>
</gene>
<proteinExistence type="predicted"/>
<accession>A0AAN6RYJ6</accession>